<name>A0A967AE76_9FLAO</name>
<proteinExistence type="predicted"/>
<gene>
    <name evidence="2" type="ORF">G7034_09295</name>
</gene>
<dbReference type="Proteomes" id="UP000643701">
    <property type="component" value="Unassembled WGS sequence"/>
</dbReference>
<feature type="compositionally biased region" description="Polar residues" evidence="1">
    <location>
        <begin position="27"/>
        <end position="48"/>
    </location>
</feature>
<comment type="caution">
    <text evidence="2">The sequence shown here is derived from an EMBL/GenBank/DDBJ whole genome shotgun (WGS) entry which is preliminary data.</text>
</comment>
<dbReference type="EMBL" id="JAANAS010000072">
    <property type="protein sequence ID" value="NGZ90446.1"/>
    <property type="molecule type" value="Genomic_DNA"/>
</dbReference>
<dbReference type="SUPFAM" id="SSF74653">
    <property type="entry name" value="TolA/TonB C-terminal domain"/>
    <property type="match status" value="1"/>
</dbReference>
<reference evidence="2" key="1">
    <citation type="submission" date="2020-03" db="EMBL/GenBank/DDBJ databases">
        <title>Psychroflexus Maritimus sp. nov., isolate from marine sediment.</title>
        <authorList>
            <person name="Zhong Y.-L."/>
        </authorList>
    </citation>
    <scope>NUCLEOTIDE SEQUENCE</scope>
    <source>
        <strain evidence="2">C1</strain>
    </source>
</reference>
<feature type="compositionally biased region" description="Acidic residues" evidence="1">
    <location>
        <begin position="90"/>
        <end position="129"/>
    </location>
</feature>
<accession>A0A967AE76</accession>
<dbReference type="AlphaFoldDB" id="A0A967AE76"/>
<evidence type="ECO:0000256" key="1">
    <source>
        <dbReference type="SAM" id="MobiDB-lite"/>
    </source>
</evidence>
<keyword evidence="3" id="KW-1185">Reference proteome</keyword>
<evidence type="ECO:0000313" key="2">
    <source>
        <dbReference type="EMBL" id="NGZ90446.1"/>
    </source>
</evidence>
<sequence>MLMILLLAFAGLKYLDPPPENGIAINFGTTEAGSGDLETQQEVKTSPQNATPEPTPTPANTSESQESMEDVATQESEEAPVIEDEKKEEETEETKEEPEEEPVEEVEEPEEETPEPEEPVEEPEPDPQPDENVKNTMSNLFSGEENEGETDQGDGDTNQAGNQGDPDGDPNSSSYYGVGTGLDGDGNYKLGGRKALNKETYKQECNETGTVVVEIRVNRDGEVIRAKAGVQGTSNSSRCLLEPAERAARATKFNPDSNAPSTQVGYITYEFRLSE</sequence>
<evidence type="ECO:0000313" key="3">
    <source>
        <dbReference type="Proteomes" id="UP000643701"/>
    </source>
</evidence>
<protein>
    <submittedName>
        <fullName evidence="2">Energy transducer TonB</fullName>
    </submittedName>
</protein>
<feature type="compositionally biased region" description="Acidic residues" evidence="1">
    <location>
        <begin position="144"/>
        <end position="154"/>
    </location>
</feature>
<organism evidence="2 3">
    <name type="scientific">Psychroflexus maritimus</name>
    <dbReference type="NCBI Taxonomy" id="2714865"/>
    <lineage>
        <taxon>Bacteria</taxon>
        <taxon>Pseudomonadati</taxon>
        <taxon>Bacteroidota</taxon>
        <taxon>Flavobacteriia</taxon>
        <taxon>Flavobacteriales</taxon>
        <taxon>Flavobacteriaceae</taxon>
        <taxon>Psychroflexus</taxon>
    </lineage>
</organism>
<feature type="region of interest" description="Disordered" evidence="1">
    <location>
        <begin position="25"/>
        <end position="185"/>
    </location>
</feature>